<evidence type="ECO:0000313" key="7">
    <source>
        <dbReference type="Proteomes" id="UP001159641"/>
    </source>
</evidence>
<evidence type="ECO:0000313" key="6">
    <source>
        <dbReference type="EMBL" id="KAJ8777761.1"/>
    </source>
</evidence>
<dbReference type="EMBL" id="JAIQCJ010002298">
    <property type="protein sequence ID" value="KAJ8777761.1"/>
    <property type="molecule type" value="Genomic_DNA"/>
</dbReference>
<dbReference type="SUPFAM" id="SSF53335">
    <property type="entry name" value="S-adenosyl-L-methionine-dependent methyltransferases"/>
    <property type="match status" value="1"/>
</dbReference>
<evidence type="ECO:0000256" key="2">
    <source>
        <dbReference type="ARBA" id="ARBA00022679"/>
    </source>
</evidence>
<dbReference type="CDD" id="cd02440">
    <property type="entry name" value="AdoMet_MTases"/>
    <property type="match status" value="1"/>
</dbReference>
<dbReference type="PANTHER" id="PTHR13069">
    <property type="entry name" value="ALKYLATED DNA REPAIR PROTEIN ALKB HOMOLOG 8"/>
    <property type="match status" value="1"/>
</dbReference>
<keyword evidence="4" id="KW-0732">Signal</keyword>
<evidence type="ECO:0000259" key="5">
    <source>
        <dbReference type="Pfam" id="PF13649"/>
    </source>
</evidence>
<proteinExistence type="predicted"/>
<feature type="chain" id="PRO_5044334116" description="Methyltransferase domain-containing protein" evidence="4">
    <location>
        <begin position="21"/>
        <end position="211"/>
    </location>
</feature>
<keyword evidence="1" id="KW-0489">Methyltransferase</keyword>
<evidence type="ECO:0000256" key="4">
    <source>
        <dbReference type="SAM" id="SignalP"/>
    </source>
</evidence>
<dbReference type="GO" id="GO:0005737">
    <property type="term" value="C:cytoplasm"/>
    <property type="evidence" value="ECO:0007669"/>
    <property type="project" value="TreeGrafter"/>
</dbReference>
<dbReference type="Proteomes" id="UP001159641">
    <property type="component" value="Unassembled WGS sequence"/>
</dbReference>
<comment type="caution">
    <text evidence="6">The sequence shown here is derived from an EMBL/GenBank/DDBJ whole genome shotgun (WGS) entry which is preliminary data.</text>
</comment>
<gene>
    <name evidence="6" type="ORF">J1605_001220</name>
</gene>
<feature type="domain" description="Methyltransferase" evidence="5">
    <location>
        <begin position="86"/>
        <end position="147"/>
    </location>
</feature>
<name>A0AB34GCW2_ESCRO</name>
<organism evidence="6 7">
    <name type="scientific">Eschrichtius robustus</name>
    <name type="common">California gray whale</name>
    <name type="synonym">Eschrichtius gibbosus</name>
    <dbReference type="NCBI Taxonomy" id="9764"/>
    <lineage>
        <taxon>Eukaryota</taxon>
        <taxon>Metazoa</taxon>
        <taxon>Chordata</taxon>
        <taxon>Craniata</taxon>
        <taxon>Vertebrata</taxon>
        <taxon>Euteleostomi</taxon>
        <taxon>Mammalia</taxon>
        <taxon>Eutheria</taxon>
        <taxon>Laurasiatheria</taxon>
        <taxon>Artiodactyla</taxon>
        <taxon>Whippomorpha</taxon>
        <taxon>Cetacea</taxon>
        <taxon>Mysticeti</taxon>
        <taxon>Eschrichtiidae</taxon>
        <taxon>Eschrichtius</taxon>
    </lineage>
</organism>
<dbReference type="GO" id="GO:0030488">
    <property type="term" value="P:tRNA methylation"/>
    <property type="evidence" value="ECO:0007669"/>
    <property type="project" value="TreeGrafter"/>
</dbReference>
<sequence>MLLYFAHSFLIALILHGSQGSLPGGGDAYAKDEQEFTWMDHAAAQLEKQHVHDVYESTAPYFSDLQSKAWPRVRQFLQDQKPGSLIADIGCGTGKYLKVNSQVHTLGCDYCAPLVEIARRRGCEVMVCDNLNLPFRDQGFDAIISIGGDACQCLETFLVVTTGYVYVLLSSTCCLPSSHKKESSSLFTNTNNAEVEKFCFMLYPRILNASS</sequence>
<dbReference type="PANTHER" id="PTHR13069:SF36">
    <property type="entry name" value="TRNA METHYLTRANSFERASE 9B-RELATED"/>
    <property type="match status" value="1"/>
</dbReference>
<keyword evidence="7" id="KW-1185">Reference proteome</keyword>
<evidence type="ECO:0000256" key="1">
    <source>
        <dbReference type="ARBA" id="ARBA00022603"/>
    </source>
</evidence>
<dbReference type="AlphaFoldDB" id="A0AB34GCW2"/>
<reference evidence="6 7" key="1">
    <citation type="submission" date="2022-11" db="EMBL/GenBank/DDBJ databases">
        <title>Whole genome sequence of Eschrichtius robustus ER-17-0199.</title>
        <authorList>
            <person name="Bruniche-Olsen A."/>
            <person name="Black A.N."/>
            <person name="Fields C.J."/>
            <person name="Walden K."/>
            <person name="Dewoody J.A."/>
        </authorList>
    </citation>
    <scope>NUCLEOTIDE SEQUENCE [LARGE SCALE GENOMIC DNA]</scope>
    <source>
        <strain evidence="6">ER-17-0199</strain>
        <tissue evidence="6">Blubber</tissue>
    </source>
</reference>
<dbReference type="GO" id="GO:0002098">
    <property type="term" value="P:tRNA wobble uridine modification"/>
    <property type="evidence" value="ECO:0007669"/>
    <property type="project" value="TreeGrafter"/>
</dbReference>
<keyword evidence="3" id="KW-0949">S-adenosyl-L-methionine</keyword>
<dbReference type="InterPro" id="IPR041698">
    <property type="entry name" value="Methyltransf_25"/>
</dbReference>
<feature type="signal peptide" evidence="4">
    <location>
        <begin position="1"/>
        <end position="20"/>
    </location>
</feature>
<dbReference type="GO" id="GO:0000049">
    <property type="term" value="F:tRNA binding"/>
    <property type="evidence" value="ECO:0007669"/>
    <property type="project" value="TreeGrafter"/>
</dbReference>
<dbReference type="Gene3D" id="3.40.50.150">
    <property type="entry name" value="Vaccinia Virus protein VP39"/>
    <property type="match status" value="1"/>
</dbReference>
<dbReference type="InterPro" id="IPR029063">
    <property type="entry name" value="SAM-dependent_MTases_sf"/>
</dbReference>
<dbReference type="Pfam" id="PF13649">
    <property type="entry name" value="Methyltransf_25"/>
    <property type="match status" value="1"/>
</dbReference>
<dbReference type="InterPro" id="IPR051422">
    <property type="entry name" value="AlkB_tRNA_MeTrf/Diox"/>
</dbReference>
<dbReference type="GO" id="GO:0005634">
    <property type="term" value="C:nucleus"/>
    <property type="evidence" value="ECO:0007669"/>
    <property type="project" value="TreeGrafter"/>
</dbReference>
<protein>
    <recommendedName>
        <fullName evidence="5">Methyltransferase domain-containing protein</fullName>
    </recommendedName>
</protein>
<keyword evidence="2" id="KW-0808">Transferase</keyword>
<dbReference type="GO" id="GO:0106335">
    <property type="term" value="F:tRNA (5-carboxymethyluridine(34)-5-O)-methyltransferase activity"/>
    <property type="evidence" value="ECO:0007669"/>
    <property type="project" value="TreeGrafter"/>
</dbReference>
<accession>A0AB34GCW2</accession>
<evidence type="ECO:0000256" key="3">
    <source>
        <dbReference type="ARBA" id="ARBA00022691"/>
    </source>
</evidence>